<name>K6YCR1_9ALTE</name>
<evidence type="ECO:0000256" key="1">
    <source>
        <dbReference type="ARBA" id="ARBA00022475"/>
    </source>
</evidence>
<keyword evidence="3" id="KW-0479">Metal-binding</keyword>
<dbReference type="InterPro" id="IPR029052">
    <property type="entry name" value="Metallo-depent_PP-like"/>
</dbReference>
<protein>
    <submittedName>
        <fullName evidence="7">Metallophosphoesterase</fullName>
    </submittedName>
</protein>
<evidence type="ECO:0000313" key="7">
    <source>
        <dbReference type="EMBL" id="GAC14413.1"/>
    </source>
</evidence>
<accession>K6YCR1</accession>
<feature type="domain" description="Calcineurin-like phosphoesterase" evidence="6">
    <location>
        <begin position="6"/>
        <end position="206"/>
    </location>
</feature>
<dbReference type="Gene3D" id="3.60.21.10">
    <property type="match status" value="1"/>
</dbReference>
<gene>
    <name evidence="7" type="ORF">GLIP_1784</name>
</gene>
<evidence type="ECO:0000256" key="4">
    <source>
        <dbReference type="ARBA" id="ARBA00023136"/>
    </source>
</evidence>
<evidence type="ECO:0000256" key="3">
    <source>
        <dbReference type="ARBA" id="ARBA00022723"/>
    </source>
</evidence>
<keyword evidence="2" id="KW-0997">Cell inner membrane</keyword>
<dbReference type="STRING" id="1127673.GLIP_1784"/>
<dbReference type="OrthoDB" id="9802481at2"/>
<evidence type="ECO:0000256" key="5">
    <source>
        <dbReference type="ARBA" id="ARBA00023211"/>
    </source>
</evidence>
<sequence>MKKQYKTVWLSDIHLGNKDCKAEYLLDFLSNHEFETIYLVGDIIDMWAMSKQFRWPEAHNQVLHKIWQISQTKTEVIYLPGNHDQPLQKYNGMEFGHIKVQREAIHLTKDNRKMLILHGDQFDQEVCFGPVHAWIGDKGYDLLLFLNRWFNRIQNMRGKPYWSLAGHIKKHIKGANLAIERYKNACCERAISMQLDGVICGHIHHPEICYKRDVTYFNDGDWIENCSALTENEDGKLQLIYWAKRSESVNVIPLKTHEKSKNTQAA</sequence>
<dbReference type="SUPFAM" id="SSF56300">
    <property type="entry name" value="Metallo-dependent phosphatases"/>
    <property type="match status" value="1"/>
</dbReference>
<proteinExistence type="predicted"/>
<organism evidence="7 8">
    <name type="scientific">Aliiglaciecola lipolytica E3</name>
    <dbReference type="NCBI Taxonomy" id="1127673"/>
    <lineage>
        <taxon>Bacteria</taxon>
        <taxon>Pseudomonadati</taxon>
        <taxon>Pseudomonadota</taxon>
        <taxon>Gammaproteobacteria</taxon>
        <taxon>Alteromonadales</taxon>
        <taxon>Alteromonadaceae</taxon>
        <taxon>Aliiglaciecola</taxon>
    </lineage>
</organism>
<dbReference type="RefSeq" id="WP_008844229.1">
    <property type="nucleotide sequence ID" value="NZ_BAEN01000036.1"/>
</dbReference>
<reference evidence="7 8" key="1">
    <citation type="journal article" date="2017" name="Antonie Van Leeuwenhoek">
        <title>Rhizobium rhizosphaerae sp. nov., a novel species isolated from rice rhizosphere.</title>
        <authorList>
            <person name="Zhao J.J."/>
            <person name="Zhang J."/>
            <person name="Zhang R.J."/>
            <person name="Zhang C.W."/>
            <person name="Yin H.Q."/>
            <person name="Zhang X.X."/>
        </authorList>
    </citation>
    <scope>NUCLEOTIDE SEQUENCE [LARGE SCALE GENOMIC DNA]</scope>
    <source>
        <strain evidence="7 8">E3</strain>
    </source>
</reference>
<dbReference type="InterPro" id="IPR004843">
    <property type="entry name" value="Calcineurin-like_PHP"/>
</dbReference>
<keyword evidence="8" id="KW-1185">Reference proteome</keyword>
<dbReference type="AlphaFoldDB" id="K6YCR1"/>
<keyword evidence="4" id="KW-0472">Membrane</keyword>
<keyword evidence="5" id="KW-0464">Manganese</keyword>
<evidence type="ECO:0000256" key="2">
    <source>
        <dbReference type="ARBA" id="ARBA00022519"/>
    </source>
</evidence>
<dbReference type="Pfam" id="PF00149">
    <property type="entry name" value="Metallophos"/>
    <property type="match status" value="1"/>
</dbReference>
<keyword evidence="1" id="KW-1003">Cell membrane</keyword>
<dbReference type="CDD" id="cd07398">
    <property type="entry name" value="MPP_YbbF-LpxH"/>
    <property type="match status" value="1"/>
</dbReference>
<dbReference type="GO" id="GO:0009245">
    <property type="term" value="P:lipid A biosynthetic process"/>
    <property type="evidence" value="ECO:0007669"/>
    <property type="project" value="TreeGrafter"/>
</dbReference>
<dbReference type="InterPro" id="IPR043461">
    <property type="entry name" value="LpxH-like"/>
</dbReference>
<dbReference type="Proteomes" id="UP000006334">
    <property type="component" value="Unassembled WGS sequence"/>
</dbReference>
<comment type="caution">
    <text evidence="7">The sequence shown here is derived from an EMBL/GenBank/DDBJ whole genome shotgun (WGS) entry which is preliminary data.</text>
</comment>
<dbReference type="GO" id="GO:0046872">
    <property type="term" value="F:metal ion binding"/>
    <property type="evidence" value="ECO:0007669"/>
    <property type="project" value="UniProtKB-KW"/>
</dbReference>
<evidence type="ECO:0000313" key="8">
    <source>
        <dbReference type="Proteomes" id="UP000006334"/>
    </source>
</evidence>
<dbReference type="PANTHER" id="PTHR34990:SF2">
    <property type="entry name" value="BLL8164 PROTEIN"/>
    <property type="match status" value="1"/>
</dbReference>
<dbReference type="GO" id="GO:0016020">
    <property type="term" value="C:membrane"/>
    <property type="evidence" value="ECO:0007669"/>
    <property type="project" value="GOC"/>
</dbReference>
<evidence type="ECO:0000259" key="6">
    <source>
        <dbReference type="Pfam" id="PF00149"/>
    </source>
</evidence>
<dbReference type="eggNOG" id="COG2908">
    <property type="taxonomic scope" value="Bacteria"/>
</dbReference>
<dbReference type="PANTHER" id="PTHR34990">
    <property type="entry name" value="UDP-2,3-DIACYLGLUCOSAMINE HYDROLASE-RELATED"/>
    <property type="match status" value="1"/>
</dbReference>
<dbReference type="GO" id="GO:0008758">
    <property type="term" value="F:UDP-2,3-diacylglucosamine hydrolase activity"/>
    <property type="evidence" value="ECO:0007669"/>
    <property type="project" value="TreeGrafter"/>
</dbReference>
<dbReference type="EMBL" id="BAEN01000036">
    <property type="protein sequence ID" value="GAC14413.1"/>
    <property type="molecule type" value="Genomic_DNA"/>
</dbReference>